<protein>
    <submittedName>
        <fullName evidence="6">LacI family transcriptional regulator</fullName>
    </submittedName>
</protein>
<dbReference type="AlphaFoldDB" id="A0A9X2MHN6"/>
<keyword evidence="4" id="KW-0804">Transcription</keyword>
<dbReference type="GO" id="GO:0003700">
    <property type="term" value="F:DNA-binding transcription factor activity"/>
    <property type="evidence" value="ECO:0007669"/>
    <property type="project" value="TreeGrafter"/>
</dbReference>
<evidence type="ECO:0000256" key="2">
    <source>
        <dbReference type="ARBA" id="ARBA00023015"/>
    </source>
</evidence>
<dbReference type="PANTHER" id="PTHR30146">
    <property type="entry name" value="LACI-RELATED TRANSCRIPTIONAL REPRESSOR"/>
    <property type="match status" value="1"/>
</dbReference>
<gene>
    <name evidence="6" type="ORF">NSA23_06170</name>
</gene>
<dbReference type="PRINTS" id="PR00036">
    <property type="entry name" value="HTHLACI"/>
</dbReference>
<dbReference type="InterPro" id="IPR000843">
    <property type="entry name" value="HTH_LacI"/>
</dbReference>
<sequence>MSITIKDIAAIAGVSTATVSKVLNGKDKDISQATREKVLKITKEYNYVPNNVARSLVTKRTKTIGLIIPDITNPFFPEIARGAEDKAQEKGYSIIFCNTDDDIEKENKNINMLVEKMVDGIVLAASAKEELNIERSRYNSIPLVLVDRDSNLEGINGKVFVNNISGAYQAVSYLLENNYKNILFLSGPLSTIPSKDRLKGYKKALKEKRIDYNDELVIEGEYKYSWGYEIGKKVLDSKIKFDSVFCGNDLIAFGVMKSFKDRGLNIPKDIGIVGYDDIYMSRLVEPTLTTVKQPNYQMGYRAVEILINIIEGKEKIDKDIVLETKLIIRKSTKV</sequence>
<evidence type="ECO:0000313" key="7">
    <source>
        <dbReference type="Proteomes" id="UP001142078"/>
    </source>
</evidence>
<dbReference type="Gene3D" id="1.10.260.40">
    <property type="entry name" value="lambda repressor-like DNA-binding domains"/>
    <property type="match status" value="1"/>
</dbReference>
<dbReference type="PANTHER" id="PTHR30146:SF148">
    <property type="entry name" value="HTH-TYPE TRANSCRIPTIONAL REPRESSOR PURR-RELATED"/>
    <property type="match status" value="1"/>
</dbReference>
<dbReference type="GO" id="GO:0000976">
    <property type="term" value="F:transcription cis-regulatory region binding"/>
    <property type="evidence" value="ECO:0007669"/>
    <property type="project" value="TreeGrafter"/>
</dbReference>
<comment type="caution">
    <text evidence="6">The sequence shown here is derived from an EMBL/GenBank/DDBJ whole genome shotgun (WGS) entry which is preliminary data.</text>
</comment>
<dbReference type="InterPro" id="IPR010982">
    <property type="entry name" value="Lambda_DNA-bd_dom_sf"/>
</dbReference>
<organism evidence="6 7">
    <name type="scientific">Anaerosalibacter massiliensis</name>
    <dbReference type="NCBI Taxonomy" id="1347392"/>
    <lineage>
        <taxon>Bacteria</taxon>
        <taxon>Bacillati</taxon>
        <taxon>Bacillota</taxon>
        <taxon>Tissierellia</taxon>
        <taxon>Tissierellales</taxon>
        <taxon>Sporanaerobacteraceae</taxon>
        <taxon>Anaerosalibacter</taxon>
    </lineage>
</organism>
<name>A0A9X2MHN6_9FIRM</name>
<dbReference type="RefSeq" id="WP_257490337.1">
    <property type="nucleotide sequence ID" value="NZ_JANJZL010000003.1"/>
</dbReference>
<dbReference type="Proteomes" id="UP001142078">
    <property type="component" value="Unassembled WGS sequence"/>
</dbReference>
<feature type="domain" description="HTH lacI-type" evidence="5">
    <location>
        <begin position="3"/>
        <end position="58"/>
    </location>
</feature>
<reference evidence="6" key="1">
    <citation type="submission" date="2022-07" db="EMBL/GenBank/DDBJ databases">
        <title>Enhanced cultured diversity of the mouse gut microbiota enables custom-made synthetic communities.</title>
        <authorList>
            <person name="Afrizal A."/>
        </authorList>
    </citation>
    <scope>NUCLEOTIDE SEQUENCE</scope>
    <source>
        <strain evidence="6">DSM 29482</strain>
    </source>
</reference>
<dbReference type="InterPro" id="IPR001761">
    <property type="entry name" value="Peripla_BP/Lac1_sug-bd_dom"/>
</dbReference>
<dbReference type="SUPFAM" id="SSF53822">
    <property type="entry name" value="Periplasmic binding protein-like I"/>
    <property type="match status" value="1"/>
</dbReference>
<dbReference type="SUPFAM" id="SSF47413">
    <property type="entry name" value="lambda repressor-like DNA-binding domains"/>
    <property type="match status" value="1"/>
</dbReference>
<dbReference type="SMART" id="SM00354">
    <property type="entry name" value="HTH_LACI"/>
    <property type="match status" value="1"/>
</dbReference>
<dbReference type="Gene3D" id="3.40.50.2300">
    <property type="match status" value="2"/>
</dbReference>
<evidence type="ECO:0000256" key="1">
    <source>
        <dbReference type="ARBA" id="ARBA00022491"/>
    </source>
</evidence>
<accession>A0A9X2MHN6</accession>
<keyword evidence="1" id="KW-0678">Repressor</keyword>
<evidence type="ECO:0000259" key="5">
    <source>
        <dbReference type="PROSITE" id="PS50932"/>
    </source>
</evidence>
<dbReference type="Pfam" id="PF00532">
    <property type="entry name" value="Peripla_BP_1"/>
    <property type="match status" value="1"/>
</dbReference>
<evidence type="ECO:0000256" key="3">
    <source>
        <dbReference type="ARBA" id="ARBA00023125"/>
    </source>
</evidence>
<keyword evidence="2" id="KW-0805">Transcription regulation</keyword>
<evidence type="ECO:0000313" key="6">
    <source>
        <dbReference type="EMBL" id="MCR2043703.1"/>
    </source>
</evidence>
<dbReference type="InterPro" id="IPR028082">
    <property type="entry name" value="Peripla_BP_I"/>
</dbReference>
<keyword evidence="7" id="KW-1185">Reference proteome</keyword>
<proteinExistence type="predicted"/>
<dbReference type="PROSITE" id="PS00356">
    <property type="entry name" value="HTH_LACI_1"/>
    <property type="match status" value="1"/>
</dbReference>
<dbReference type="CDD" id="cd01392">
    <property type="entry name" value="HTH_LacI"/>
    <property type="match status" value="1"/>
</dbReference>
<dbReference type="PROSITE" id="PS50932">
    <property type="entry name" value="HTH_LACI_2"/>
    <property type="match status" value="1"/>
</dbReference>
<dbReference type="EMBL" id="JANJZL010000003">
    <property type="protein sequence ID" value="MCR2043703.1"/>
    <property type="molecule type" value="Genomic_DNA"/>
</dbReference>
<dbReference type="Pfam" id="PF00356">
    <property type="entry name" value="LacI"/>
    <property type="match status" value="1"/>
</dbReference>
<keyword evidence="3" id="KW-0238">DNA-binding</keyword>
<evidence type="ECO:0000256" key="4">
    <source>
        <dbReference type="ARBA" id="ARBA00023163"/>
    </source>
</evidence>
<dbReference type="CDD" id="cd06267">
    <property type="entry name" value="PBP1_LacI_sugar_binding-like"/>
    <property type="match status" value="1"/>
</dbReference>